<dbReference type="KEGG" id="vg:24608660"/>
<dbReference type="RefSeq" id="YP_009151993.1">
    <property type="nucleotide sequence ID" value="NC_027378.1"/>
</dbReference>
<gene>
    <name evidence="1" type="ORF">CPT_Seurat49</name>
</gene>
<dbReference type="OrthoDB" id="6110at10239"/>
<dbReference type="EMBL" id="KM236243">
    <property type="protein sequence ID" value="AIW03912.1"/>
    <property type="molecule type" value="Genomic_DNA"/>
</dbReference>
<dbReference type="InterPro" id="IPR027417">
    <property type="entry name" value="P-loop_NTPase"/>
</dbReference>
<dbReference type="GeneID" id="24608660"/>
<name>A0A0A0RPD2_9CAUD</name>
<dbReference type="Proteomes" id="UP000030205">
    <property type="component" value="Segment"/>
</dbReference>
<evidence type="ECO:0000313" key="1">
    <source>
        <dbReference type="EMBL" id="AIW03912.1"/>
    </source>
</evidence>
<sequence>MAIEIKMSSQVVQDTGVKILVYGEAGMGKTSLVATLPKPILISAESGLLSIAAENLNRVYGNMGLPIVYDIPVIEVKCLEDVEAAYQWCVTPANQQYFDSIALDSLSEIAEQCLNNAKKGTKDPRQAYGTLLEKMQDLIRKFRDIPGKHVYMSAKMGKDKDEVSGVTAYAPSMPGSKLGQMLPYFFDEVFRLNVNKDQQGNSYRYLQTQPDFNTIAKDRSGRLDAVEVPHLGSVINKMKGIN</sequence>
<dbReference type="Pfam" id="PF13479">
    <property type="entry name" value="AAA_24"/>
    <property type="match status" value="1"/>
</dbReference>
<reference evidence="1 2" key="1">
    <citation type="submission" date="2014-07" db="EMBL/GenBank/DDBJ databases">
        <title>The Complete Genome of Enterotoxigenic Escherichia coli Siphophage Seurat.</title>
        <authorList>
            <person name="Doan D.P."/>
            <person name="Lessor L.E."/>
            <person name="Hernandez A.C."/>
            <person name="Everett G.F.K."/>
        </authorList>
    </citation>
    <scope>NUCLEOTIDE SEQUENCE [LARGE SCALE GENOMIC DNA]</scope>
</reference>
<evidence type="ECO:0000313" key="2">
    <source>
        <dbReference type="Proteomes" id="UP000030205"/>
    </source>
</evidence>
<accession>A0A0A0RPD2</accession>
<keyword evidence="2" id="KW-1185">Reference proteome</keyword>
<protein>
    <submittedName>
        <fullName evidence="1">ATPase</fullName>
    </submittedName>
</protein>
<dbReference type="SUPFAM" id="SSF52540">
    <property type="entry name" value="P-loop containing nucleoside triphosphate hydrolases"/>
    <property type="match status" value="1"/>
</dbReference>
<proteinExistence type="predicted"/>
<organism evidence="1 2">
    <name type="scientific">Escherichia phage Seurat</name>
    <dbReference type="NCBI Taxonomy" id="1540098"/>
    <lineage>
        <taxon>Viruses</taxon>
        <taxon>Duplodnaviria</taxon>
        <taxon>Heunggongvirae</taxon>
        <taxon>Uroviricota</taxon>
        <taxon>Caudoviricetes</taxon>
        <taxon>Queuovirinae</taxon>
        <taxon>Seuratvirus</taxon>
        <taxon>Seuratvirus seurat</taxon>
    </lineage>
</organism>